<comment type="caution">
    <text evidence="1">The sequence shown here is derived from an EMBL/GenBank/DDBJ whole genome shotgun (WGS) entry which is preliminary data.</text>
</comment>
<gene>
    <name evidence="1" type="ORF">GCK32_004398</name>
</gene>
<keyword evidence="2" id="KW-1185">Reference proteome</keyword>
<protein>
    <submittedName>
        <fullName evidence="1">Uncharacterized protein</fullName>
    </submittedName>
</protein>
<dbReference type="EMBL" id="WIXE01001771">
    <property type="protein sequence ID" value="KAK5985415.1"/>
    <property type="molecule type" value="Genomic_DNA"/>
</dbReference>
<name>A0AAN8G3B3_TRICO</name>
<accession>A0AAN8G3B3</accession>
<reference evidence="1 2" key="1">
    <citation type="submission" date="2019-10" db="EMBL/GenBank/DDBJ databases">
        <title>Assembly and Annotation for the nematode Trichostrongylus colubriformis.</title>
        <authorList>
            <person name="Martin J."/>
        </authorList>
    </citation>
    <scope>NUCLEOTIDE SEQUENCE [LARGE SCALE GENOMIC DNA]</scope>
    <source>
        <strain evidence="1">G859</strain>
        <tissue evidence="1">Whole worm</tissue>
    </source>
</reference>
<dbReference type="AlphaFoldDB" id="A0AAN8G3B3"/>
<organism evidence="1 2">
    <name type="scientific">Trichostrongylus colubriformis</name>
    <name type="common">Black scour worm</name>
    <dbReference type="NCBI Taxonomy" id="6319"/>
    <lineage>
        <taxon>Eukaryota</taxon>
        <taxon>Metazoa</taxon>
        <taxon>Ecdysozoa</taxon>
        <taxon>Nematoda</taxon>
        <taxon>Chromadorea</taxon>
        <taxon>Rhabditida</taxon>
        <taxon>Rhabditina</taxon>
        <taxon>Rhabditomorpha</taxon>
        <taxon>Strongyloidea</taxon>
        <taxon>Trichostrongylidae</taxon>
        <taxon>Trichostrongylus</taxon>
    </lineage>
</organism>
<dbReference type="Proteomes" id="UP001331761">
    <property type="component" value="Unassembled WGS sequence"/>
</dbReference>
<sequence>MNPPYAFTLKKSPLYRTRVALCQYWRKSQKFNPPNNNLLTLLSPIYRSVLSNYCCPDSVLEWRAPAYSIDAPTKITSSDLSEDDLLFFIYSISFPSPFPDLFCIACSRLAPTSSPQCSWVHRDVDDRR</sequence>
<proteinExistence type="predicted"/>
<evidence type="ECO:0000313" key="1">
    <source>
        <dbReference type="EMBL" id="KAK5985415.1"/>
    </source>
</evidence>
<evidence type="ECO:0000313" key="2">
    <source>
        <dbReference type="Proteomes" id="UP001331761"/>
    </source>
</evidence>